<dbReference type="InterPro" id="IPR029068">
    <property type="entry name" value="Glyas_Bleomycin-R_OHBP_Dase"/>
</dbReference>
<proteinExistence type="predicted"/>
<dbReference type="PANTHER" id="PTHR33993">
    <property type="entry name" value="GLYOXALASE-RELATED"/>
    <property type="match status" value="1"/>
</dbReference>
<dbReference type="PROSITE" id="PS51819">
    <property type="entry name" value="VOC"/>
    <property type="match status" value="1"/>
</dbReference>
<protein>
    <submittedName>
        <fullName evidence="2">VOC family protein</fullName>
    </submittedName>
</protein>
<feature type="domain" description="VOC" evidence="1">
    <location>
        <begin position="1"/>
        <end position="120"/>
    </location>
</feature>
<dbReference type="InterPro" id="IPR052164">
    <property type="entry name" value="Anthracycline_SecMetBiosynth"/>
</dbReference>
<dbReference type="OrthoDB" id="9804235at2"/>
<gene>
    <name evidence="2" type="ORF">FOF46_09470</name>
</gene>
<dbReference type="AlphaFoldDB" id="A0A554VM61"/>
<evidence type="ECO:0000259" key="1">
    <source>
        <dbReference type="PROSITE" id="PS51819"/>
    </source>
</evidence>
<dbReference type="InterPro" id="IPR004360">
    <property type="entry name" value="Glyas_Fos-R_dOase_dom"/>
</dbReference>
<organism evidence="2 3">
    <name type="scientific">Aquimarina algiphila</name>
    <dbReference type="NCBI Taxonomy" id="2047982"/>
    <lineage>
        <taxon>Bacteria</taxon>
        <taxon>Pseudomonadati</taxon>
        <taxon>Bacteroidota</taxon>
        <taxon>Flavobacteriia</taxon>
        <taxon>Flavobacteriales</taxon>
        <taxon>Flavobacteriaceae</taxon>
        <taxon>Aquimarina</taxon>
    </lineage>
</organism>
<dbReference type="RefSeq" id="WP_143916280.1">
    <property type="nucleotide sequence ID" value="NZ_CANMIK010000014.1"/>
</dbReference>
<dbReference type="InterPro" id="IPR037523">
    <property type="entry name" value="VOC_core"/>
</dbReference>
<dbReference type="PANTHER" id="PTHR33993:SF2">
    <property type="entry name" value="VOC DOMAIN-CONTAINING PROTEIN"/>
    <property type="match status" value="1"/>
</dbReference>
<accession>A0A554VM61</accession>
<dbReference type="Pfam" id="PF00903">
    <property type="entry name" value="Glyoxalase"/>
    <property type="match status" value="1"/>
</dbReference>
<name>A0A554VM61_9FLAO</name>
<dbReference type="EMBL" id="VLNR01000015">
    <property type="protein sequence ID" value="TSE09282.1"/>
    <property type="molecule type" value="Genomic_DNA"/>
</dbReference>
<evidence type="ECO:0000313" key="2">
    <source>
        <dbReference type="EMBL" id="TSE09282.1"/>
    </source>
</evidence>
<keyword evidence="3" id="KW-1185">Reference proteome</keyword>
<dbReference type="Proteomes" id="UP000318833">
    <property type="component" value="Unassembled WGS sequence"/>
</dbReference>
<evidence type="ECO:0000313" key="3">
    <source>
        <dbReference type="Proteomes" id="UP000318833"/>
    </source>
</evidence>
<dbReference type="Gene3D" id="3.10.180.10">
    <property type="entry name" value="2,3-Dihydroxybiphenyl 1,2-Dioxygenase, domain 1"/>
    <property type="match status" value="1"/>
</dbReference>
<dbReference type="SUPFAM" id="SSF54593">
    <property type="entry name" value="Glyoxalase/Bleomycin resistance protein/Dihydroxybiphenyl dioxygenase"/>
    <property type="match status" value="1"/>
</dbReference>
<comment type="caution">
    <text evidence="2">The sequence shown here is derived from an EMBL/GenBank/DDBJ whole genome shotgun (WGS) entry which is preliminary data.</text>
</comment>
<sequence>MIAWFEIPVTDMNRAKAFYEKVFDIEISIHDMDGLQMGWFPNKNQSGIATGSLVEAEGHYTLSENGVLVYFSCTDVSNEMSKVEDAGGKVVLDKKQISEEHGYMAYFIDSEGNRIALHSSN</sequence>
<reference evidence="2 3" key="1">
    <citation type="submission" date="2019-07" db="EMBL/GenBank/DDBJ databases">
        <title>The draft genome sequence of Aquimarina algiphila M91.</title>
        <authorList>
            <person name="Meng X."/>
        </authorList>
    </citation>
    <scope>NUCLEOTIDE SEQUENCE [LARGE SCALE GENOMIC DNA]</scope>
    <source>
        <strain evidence="2 3">M91</strain>
    </source>
</reference>
<dbReference type="CDD" id="cd07247">
    <property type="entry name" value="SgaA_N_like"/>
    <property type="match status" value="1"/>
</dbReference>